<comment type="caution">
    <text evidence="2">The sequence shown here is derived from an EMBL/GenBank/DDBJ whole genome shotgun (WGS) entry which is preliminary data.</text>
</comment>
<dbReference type="EMBL" id="JAVXUO010001691">
    <property type="protein sequence ID" value="KAK2979973.1"/>
    <property type="molecule type" value="Genomic_DNA"/>
</dbReference>
<dbReference type="Proteomes" id="UP001187471">
    <property type="component" value="Unassembled WGS sequence"/>
</dbReference>
<dbReference type="AlphaFoldDB" id="A0AA88R644"/>
<feature type="chain" id="PRO_5041695922" evidence="1">
    <location>
        <begin position="24"/>
        <end position="66"/>
    </location>
</feature>
<keyword evidence="1" id="KW-0732">Signal</keyword>
<evidence type="ECO:0000313" key="3">
    <source>
        <dbReference type="Proteomes" id="UP001187471"/>
    </source>
</evidence>
<gene>
    <name evidence="2" type="ORF">RJ640_006781</name>
</gene>
<protein>
    <submittedName>
        <fullName evidence="2">Uncharacterized protein</fullName>
    </submittedName>
</protein>
<evidence type="ECO:0000256" key="1">
    <source>
        <dbReference type="SAM" id="SignalP"/>
    </source>
</evidence>
<dbReference type="Pfam" id="PF15054">
    <property type="entry name" value="DUF4535"/>
    <property type="match status" value="1"/>
</dbReference>
<accession>A0AA88R644</accession>
<feature type="signal peptide" evidence="1">
    <location>
        <begin position="1"/>
        <end position="23"/>
    </location>
</feature>
<name>A0AA88R644_9ASTE</name>
<dbReference type="PANTHER" id="PTHR33528:SF14">
    <property type="entry name" value="SOLUTE CARRIER FAMILY 35 MEMBER A4"/>
    <property type="match status" value="1"/>
</dbReference>
<evidence type="ECO:0000313" key="2">
    <source>
        <dbReference type="EMBL" id="KAK2979973.1"/>
    </source>
</evidence>
<dbReference type="InterPro" id="IPR027854">
    <property type="entry name" value="STMP1"/>
</dbReference>
<keyword evidence="3" id="KW-1185">Reference proteome</keyword>
<organism evidence="2 3">
    <name type="scientific">Escallonia rubra</name>
    <dbReference type="NCBI Taxonomy" id="112253"/>
    <lineage>
        <taxon>Eukaryota</taxon>
        <taxon>Viridiplantae</taxon>
        <taxon>Streptophyta</taxon>
        <taxon>Embryophyta</taxon>
        <taxon>Tracheophyta</taxon>
        <taxon>Spermatophyta</taxon>
        <taxon>Magnoliopsida</taxon>
        <taxon>eudicotyledons</taxon>
        <taxon>Gunneridae</taxon>
        <taxon>Pentapetalae</taxon>
        <taxon>asterids</taxon>
        <taxon>campanulids</taxon>
        <taxon>Escalloniales</taxon>
        <taxon>Escalloniaceae</taxon>
        <taxon>Escallonia</taxon>
    </lineage>
</organism>
<sequence length="66" mass="7561">MGVIRSAFTFMLGAMSGAYIAQSYHVPNIRKHYKHGCVMAKRVEEAYRKPEIKQNHIYNEEAASTE</sequence>
<reference evidence="2" key="1">
    <citation type="submission" date="2022-12" db="EMBL/GenBank/DDBJ databases">
        <title>Draft genome assemblies for two species of Escallonia (Escalloniales).</title>
        <authorList>
            <person name="Chanderbali A."/>
            <person name="Dervinis C."/>
            <person name="Anghel I."/>
            <person name="Soltis D."/>
            <person name="Soltis P."/>
            <person name="Zapata F."/>
        </authorList>
    </citation>
    <scope>NUCLEOTIDE SEQUENCE</scope>
    <source>
        <strain evidence="2">UCBG92.1500</strain>
        <tissue evidence="2">Leaf</tissue>
    </source>
</reference>
<proteinExistence type="predicted"/>
<dbReference type="PANTHER" id="PTHR33528">
    <property type="entry name" value="OS07G0239500 PROTEIN"/>
    <property type="match status" value="1"/>
</dbReference>